<feature type="region of interest" description="Disordered" evidence="1">
    <location>
        <begin position="1"/>
        <end position="173"/>
    </location>
</feature>
<comment type="caution">
    <text evidence="2">The sequence shown here is derived from an EMBL/GenBank/DDBJ whole genome shotgun (WGS) entry which is preliminary data.</text>
</comment>
<accession>A0AAN8DGV7</accession>
<sequence length="233" mass="25181">MSGSEDEEGGVPPSSSTLSEGHERTEQERADSPEPSSVSTRSDRSTGDPTAFNLSDLIPKQRAGSPAPSCQSLKSDRSKDFPPLFSGEPGPSDTRQRAGSPAPSCQSLKSDRSKDFPPLFSGEPGPSDTRQRAGSPAPSCQSVESDRSKDFPPLFSGEPGPSDTRDQQETSEVHTELDSIFRHLEENIFADLKKELKKFQEVLRTNNPECFESQAGGTGRLTEKQISCCYGPT</sequence>
<reference evidence="2 3" key="1">
    <citation type="journal article" date="2023" name="Mol. Biol. Evol.">
        <title>Genomics of Secondarily Temperate Adaptation in the Only Non-Antarctic Icefish.</title>
        <authorList>
            <person name="Rivera-Colon A.G."/>
            <person name="Rayamajhi N."/>
            <person name="Minhas B.F."/>
            <person name="Madrigal G."/>
            <person name="Bilyk K.T."/>
            <person name="Yoon V."/>
            <person name="Hune M."/>
            <person name="Gregory S."/>
            <person name="Cheng C.H.C."/>
            <person name="Catchen J.M."/>
        </authorList>
    </citation>
    <scope>NUCLEOTIDE SEQUENCE [LARGE SCALE GENOMIC DNA]</scope>
    <source>
        <tissue evidence="2">White muscle</tissue>
    </source>
</reference>
<dbReference type="Proteomes" id="UP001331515">
    <property type="component" value="Unassembled WGS sequence"/>
</dbReference>
<organism evidence="2 3">
    <name type="scientific">Champsocephalus gunnari</name>
    <name type="common">Mackerel icefish</name>
    <dbReference type="NCBI Taxonomy" id="52237"/>
    <lineage>
        <taxon>Eukaryota</taxon>
        <taxon>Metazoa</taxon>
        <taxon>Chordata</taxon>
        <taxon>Craniata</taxon>
        <taxon>Vertebrata</taxon>
        <taxon>Euteleostomi</taxon>
        <taxon>Actinopterygii</taxon>
        <taxon>Neopterygii</taxon>
        <taxon>Teleostei</taxon>
        <taxon>Neoteleostei</taxon>
        <taxon>Acanthomorphata</taxon>
        <taxon>Eupercaria</taxon>
        <taxon>Perciformes</taxon>
        <taxon>Notothenioidei</taxon>
        <taxon>Channichthyidae</taxon>
        <taxon>Champsocephalus</taxon>
    </lineage>
</organism>
<keyword evidence="3" id="KW-1185">Reference proteome</keyword>
<name>A0AAN8DGV7_CHAGU</name>
<evidence type="ECO:0000256" key="1">
    <source>
        <dbReference type="SAM" id="MobiDB-lite"/>
    </source>
</evidence>
<proteinExistence type="predicted"/>
<dbReference type="AlphaFoldDB" id="A0AAN8DGV7"/>
<protein>
    <submittedName>
        <fullName evidence="2">Uncharacterized protein</fullName>
    </submittedName>
</protein>
<feature type="compositionally biased region" description="Basic and acidic residues" evidence="1">
    <location>
        <begin position="163"/>
        <end position="173"/>
    </location>
</feature>
<evidence type="ECO:0000313" key="2">
    <source>
        <dbReference type="EMBL" id="KAK5921595.1"/>
    </source>
</evidence>
<feature type="compositionally biased region" description="Basic and acidic residues" evidence="1">
    <location>
        <begin position="20"/>
        <end position="32"/>
    </location>
</feature>
<evidence type="ECO:0000313" key="3">
    <source>
        <dbReference type="Proteomes" id="UP001331515"/>
    </source>
</evidence>
<dbReference type="EMBL" id="JAURVH010001522">
    <property type="protein sequence ID" value="KAK5921595.1"/>
    <property type="molecule type" value="Genomic_DNA"/>
</dbReference>
<gene>
    <name evidence="2" type="ORF">CgunFtcFv8_018949</name>
</gene>